<gene>
    <name evidence="5" type="ORF">BCAMP_11590</name>
</gene>
<dbReference type="InterPro" id="IPR036265">
    <property type="entry name" value="HIT-like_sf"/>
</dbReference>
<dbReference type="STRING" id="1265861.BCAMP_11590"/>
<feature type="active site" description="Tele-AMP-histidine intermediate" evidence="1">
    <location>
        <position position="101"/>
    </location>
</feature>
<dbReference type="AlphaFoldDB" id="W7CFB0"/>
<dbReference type="GO" id="GO:0009117">
    <property type="term" value="P:nucleotide metabolic process"/>
    <property type="evidence" value="ECO:0007669"/>
    <property type="project" value="TreeGrafter"/>
</dbReference>
<dbReference type="PATRIC" id="fig|1265861.3.peg.2273"/>
<comment type="caution">
    <text evidence="5">The sequence shown here is derived from an EMBL/GenBank/DDBJ whole genome shotgun (WGS) entry which is preliminary data.</text>
</comment>
<evidence type="ECO:0000313" key="5">
    <source>
        <dbReference type="EMBL" id="EUJ35617.1"/>
    </source>
</evidence>
<dbReference type="Proteomes" id="UP000019243">
    <property type="component" value="Unassembled WGS sequence"/>
</dbReference>
<feature type="domain" description="HIT" evidence="4">
    <location>
        <begin position="6"/>
        <end position="115"/>
    </location>
</feature>
<sequence length="143" mass="15844">MTTDTIFGKIIRKEIPSYTVYEDDTVYAFLDLSQVTKGHTLVVPKKATTNILTADSEIASAVFARIPKIARAIQAAFPDCEGMNILSNAGDIASQSVFHWHVHLIPRYSKTDDGFGLKWQEHGEDYTAEQLTAIASIIKQSIN</sequence>
<dbReference type="RefSeq" id="WP_035315581.1">
    <property type="nucleotide sequence ID" value="NZ_AODH01000055.1"/>
</dbReference>
<dbReference type="InterPro" id="IPR001310">
    <property type="entry name" value="Histidine_triad_HIT"/>
</dbReference>
<protein>
    <submittedName>
        <fullName evidence="5">HIT family protein</fullName>
    </submittedName>
</protein>
<dbReference type="InterPro" id="IPR039384">
    <property type="entry name" value="HINT"/>
</dbReference>
<accession>W7CFB0</accession>
<organism evidence="5 6">
    <name type="scientific">Brochothrix campestris FSL F6-1037</name>
    <dbReference type="NCBI Taxonomy" id="1265861"/>
    <lineage>
        <taxon>Bacteria</taxon>
        <taxon>Bacillati</taxon>
        <taxon>Bacillota</taxon>
        <taxon>Bacilli</taxon>
        <taxon>Bacillales</taxon>
        <taxon>Listeriaceae</taxon>
        <taxon>Brochothrix</taxon>
    </lineage>
</organism>
<dbReference type="PANTHER" id="PTHR46648">
    <property type="entry name" value="HIT FAMILY PROTEIN 1"/>
    <property type="match status" value="1"/>
</dbReference>
<feature type="short sequence motif" description="Histidine triad motif" evidence="2 3">
    <location>
        <begin position="99"/>
        <end position="103"/>
    </location>
</feature>
<keyword evidence="6" id="KW-1185">Reference proteome</keyword>
<reference evidence="5 6" key="1">
    <citation type="submission" date="2012-12" db="EMBL/GenBank/DDBJ databases">
        <title>Novel taxa of Listeriaceae from agricultural environments in the United States.</title>
        <authorList>
            <person name="den Bakker H.C."/>
            <person name="Allred A."/>
            <person name="Warchocki S."/>
            <person name="Wright E.M."/>
            <person name="Burrell A."/>
            <person name="Nightingale K.K."/>
            <person name="Kephart D."/>
            <person name="Wiedmann M."/>
        </authorList>
    </citation>
    <scope>NUCLEOTIDE SEQUENCE [LARGE SCALE GENOMIC DNA]</scope>
    <source>
        <strain evidence="5 6">FSL F6-1037</strain>
    </source>
</reference>
<evidence type="ECO:0000256" key="3">
    <source>
        <dbReference type="PROSITE-ProRule" id="PRU00464"/>
    </source>
</evidence>
<evidence type="ECO:0000256" key="1">
    <source>
        <dbReference type="PIRSR" id="PIRSR601310-1"/>
    </source>
</evidence>
<dbReference type="PROSITE" id="PS51084">
    <property type="entry name" value="HIT_2"/>
    <property type="match status" value="1"/>
</dbReference>
<dbReference type="EMBL" id="AODH01000055">
    <property type="protein sequence ID" value="EUJ35617.1"/>
    <property type="molecule type" value="Genomic_DNA"/>
</dbReference>
<dbReference type="SUPFAM" id="SSF54197">
    <property type="entry name" value="HIT-like"/>
    <property type="match status" value="1"/>
</dbReference>
<dbReference type="CDD" id="cd01277">
    <property type="entry name" value="HINT_subgroup"/>
    <property type="match status" value="1"/>
</dbReference>
<evidence type="ECO:0000313" key="6">
    <source>
        <dbReference type="Proteomes" id="UP000019243"/>
    </source>
</evidence>
<dbReference type="PANTHER" id="PTHR46648:SF1">
    <property type="entry name" value="ADENOSINE 5'-MONOPHOSPHORAMIDASE HNT1"/>
    <property type="match status" value="1"/>
</dbReference>
<dbReference type="Gene3D" id="3.30.428.10">
    <property type="entry name" value="HIT-like"/>
    <property type="match status" value="1"/>
</dbReference>
<dbReference type="Pfam" id="PF01230">
    <property type="entry name" value="HIT"/>
    <property type="match status" value="1"/>
</dbReference>
<evidence type="ECO:0000256" key="2">
    <source>
        <dbReference type="PIRSR" id="PIRSR601310-3"/>
    </source>
</evidence>
<dbReference type="InterPro" id="IPR011146">
    <property type="entry name" value="HIT-like"/>
</dbReference>
<name>W7CFB0_9LIST</name>
<dbReference type="PRINTS" id="PR00332">
    <property type="entry name" value="HISTRIAD"/>
</dbReference>
<proteinExistence type="predicted"/>
<dbReference type="OrthoDB" id="9784774at2"/>
<dbReference type="GO" id="GO:0003824">
    <property type="term" value="F:catalytic activity"/>
    <property type="evidence" value="ECO:0007669"/>
    <property type="project" value="InterPro"/>
</dbReference>
<evidence type="ECO:0000259" key="4">
    <source>
        <dbReference type="PROSITE" id="PS51084"/>
    </source>
</evidence>